<feature type="domain" description="Bacterial sugar transferase" evidence="2">
    <location>
        <begin position="1"/>
        <end position="100"/>
    </location>
</feature>
<dbReference type="PANTHER" id="PTHR30576:SF10">
    <property type="entry name" value="SLL5057 PROTEIN"/>
    <property type="match status" value="1"/>
</dbReference>
<accession>A0ABW1ZMI6</accession>
<comment type="similarity">
    <text evidence="1">Belongs to the bacterial sugar transferase family.</text>
</comment>
<evidence type="ECO:0000259" key="2">
    <source>
        <dbReference type="Pfam" id="PF02397"/>
    </source>
</evidence>
<dbReference type="PANTHER" id="PTHR30576">
    <property type="entry name" value="COLANIC BIOSYNTHESIS UDP-GLUCOSE LIPID CARRIER TRANSFERASE"/>
    <property type="match status" value="1"/>
</dbReference>
<dbReference type="InterPro" id="IPR003362">
    <property type="entry name" value="Bact_transf"/>
</dbReference>
<dbReference type="RefSeq" id="WP_380057271.1">
    <property type="nucleotide sequence ID" value="NZ_JBHSWB010000001.1"/>
</dbReference>
<keyword evidence="3" id="KW-0808">Transferase</keyword>
<organism evidence="3 4">
    <name type="scientific">Deinococcus multiflagellatus</name>
    <dbReference type="NCBI Taxonomy" id="1656887"/>
    <lineage>
        <taxon>Bacteria</taxon>
        <taxon>Thermotogati</taxon>
        <taxon>Deinococcota</taxon>
        <taxon>Deinococci</taxon>
        <taxon>Deinococcales</taxon>
        <taxon>Deinococcaceae</taxon>
        <taxon>Deinococcus</taxon>
    </lineage>
</organism>
<evidence type="ECO:0000313" key="4">
    <source>
        <dbReference type="Proteomes" id="UP001596317"/>
    </source>
</evidence>
<gene>
    <name evidence="3" type="ORF">ACFP90_16085</name>
</gene>
<dbReference type="GO" id="GO:0016740">
    <property type="term" value="F:transferase activity"/>
    <property type="evidence" value="ECO:0007669"/>
    <property type="project" value="UniProtKB-KW"/>
</dbReference>
<dbReference type="Proteomes" id="UP001596317">
    <property type="component" value="Unassembled WGS sequence"/>
</dbReference>
<reference evidence="4" key="1">
    <citation type="journal article" date="2019" name="Int. J. Syst. Evol. Microbiol.">
        <title>The Global Catalogue of Microorganisms (GCM) 10K type strain sequencing project: providing services to taxonomists for standard genome sequencing and annotation.</title>
        <authorList>
            <consortium name="The Broad Institute Genomics Platform"/>
            <consortium name="The Broad Institute Genome Sequencing Center for Infectious Disease"/>
            <person name="Wu L."/>
            <person name="Ma J."/>
        </authorList>
    </citation>
    <scope>NUCLEOTIDE SEQUENCE [LARGE SCALE GENOMIC DNA]</scope>
    <source>
        <strain evidence="4">CCUG 63830</strain>
    </source>
</reference>
<name>A0ABW1ZMI6_9DEIO</name>
<protein>
    <submittedName>
        <fullName evidence="3">Sugar transferase</fullName>
    </submittedName>
</protein>
<evidence type="ECO:0000313" key="3">
    <source>
        <dbReference type="EMBL" id="MFC6661679.1"/>
    </source>
</evidence>
<evidence type="ECO:0000256" key="1">
    <source>
        <dbReference type="ARBA" id="ARBA00006464"/>
    </source>
</evidence>
<comment type="caution">
    <text evidence="3">The sequence shown here is derived from an EMBL/GenBank/DDBJ whole genome shotgun (WGS) entry which is preliminary data.</text>
</comment>
<dbReference type="Pfam" id="PF02397">
    <property type="entry name" value="Bac_transf"/>
    <property type="match status" value="1"/>
</dbReference>
<sequence length="106" mass="11731">MGQFIRRTSLDELPQLWNVLRGDMSLVGPRPALLTQDKVLSLREASGASALRPGITGLAQIRGRDDLSDEEKVAYDTQYFQDLGWRSDLAILLGTLQAVFTARGNK</sequence>
<proteinExistence type="inferred from homology"/>
<dbReference type="EMBL" id="JBHSWB010000001">
    <property type="protein sequence ID" value="MFC6661679.1"/>
    <property type="molecule type" value="Genomic_DNA"/>
</dbReference>
<keyword evidence="4" id="KW-1185">Reference proteome</keyword>